<evidence type="ECO:0000313" key="3">
    <source>
        <dbReference type="Proteomes" id="UP000076359"/>
    </source>
</evidence>
<proteinExistence type="predicted"/>
<keyword evidence="1" id="KW-1133">Transmembrane helix</keyword>
<sequence length="34" mass="4184">MLNMIEKKKNLFLRSILIKFIIISFLGILYLFFY</sequence>
<name>A0A151LW10_PLARE</name>
<dbReference type="AlphaFoldDB" id="A0A151LW10"/>
<evidence type="ECO:0000313" key="2">
    <source>
        <dbReference type="EMBL" id="KYO03353.1"/>
    </source>
</evidence>
<dbReference type="GO" id="GO:0004674">
    <property type="term" value="F:protein serine/threonine kinase activity"/>
    <property type="evidence" value="ECO:0007669"/>
    <property type="project" value="UniProtKB-KW"/>
</dbReference>
<gene>
    <name evidence="2" type="ORF">PRSY57_0100500</name>
</gene>
<evidence type="ECO:0000256" key="1">
    <source>
        <dbReference type="SAM" id="Phobius"/>
    </source>
</evidence>
<keyword evidence="2" id="KW-0418">Kinase</keyword>
<dbReference type="RefSeq" id="XP_019970917.1">
    <property type="nucleotide sequence ID" value="XM_020114347.1"/>
</dbReference>
<dbReference type="Proteomes" id="UP000076359">
    <property type="component" value="Chromosome 1"/>
</dbReference>
<feature type="non-terminal residue" evidence="2">
    <location>
        <position position="34"/>
    </location>
</feature>
<reference evidence="2 3" key="1">
    <citation type="journal article" date="2016" name="Nat. Commun.">
        <title>Genomes of cryptic chimpanzee Plasmodium species reveal key evolutionary events leading to human malaria.</title>
        <authorList>
            <person name="Sundararaman S.A."/>
            <person name="Plenderleith L.J."/>
            <person name="Liu W."/>
            <person name="Loy D.E."/>
            <person name="Learn G.H."/>
            <person name="Li Y."/>
            <person name="Shaw K.S."/>
            <person name="Ayouba A."/>
            <person name="Peeters M."/>
            <person name="Speede S."/>
            <person name="Shaw G.M."/>
            <person name="Bushman F.D."/>
            <person name="Brisson D."/>
            <person name="Rayner J.C."/>
            <person name="Sharp P.M."/>
            <person name="Hahn B.H."/>
        </authorList>
    </citation>
    <scope>NUCLEOTIDE SEQUENCE [LARGE SCALE GENOMIC DNA]</scope>
    <source>
        <strain evidence="2 3">SY57</strain>
    </source>
</reference>
<keyword evidence="2" id="KW-0808">Transferase</keyword>
<protein>
    <submittedName>
        <fullName evidence="2">Serine/threonine protein kinase, FIKK family</fullName>
    </submittedName>
</protein>
<dbReference type="EMBL" id="LVLA01000002">
    <property type="protein sequence ID" value="KYO03353.1"/>
    <property type="molecule type" value="Genomic_DNA"/>
</dbReference>
<keyword evidence="2" id="KW-0723">Serine/threonine-protein kinase</keyword>
<dbReference type="GeneID" id="24528866"/>
<comment type="caution">
    <text evidence="2">The sequence shown here is derived from an EMBL/GenBank/DDBJ whole genome shotgun (WGS) entry which is preliminary data.</text>
</comment>
<organism evidence="2 3">
    <name type="scientific">Plasmodium reichenowi</name>
    <dbReference type="NCBI Taxonomy" id="5854"/>
    <lineage>
        <taxon>Eukaryota</taxon>
        <taxon>Sar</taxon>
        <taxon>Alveolata</taxon>
        <taxon>Apicomplexa</taxon>
        <taxon>Aconoidasida</taxon>
        <taxon>Haemosporida</taxon>
        <taxon>Plasmodiidae</taxon>
        <taxon>Plasmodium</taxon>
        <taxon>Plasmodium (Laverania)</taxon>
    </lineage>
</organism>
<feature type="transmembrane region" description="Helical" evidence="1">
    <location>
        <begin position="12"/>
        <end position="33"/>
    </location>
</feature>
<dbReference type="KEGG" id="prei:PRSY57_0100500"/>
<keyword evidence="1" id="KW-0812">Transmembrane</keyword>
<accession>A0A151LW10</accession>
<keyword evidence="1" id="KW-0472">Membrane</keyword>